<proteinExistence type="predicted"/>
<reference evidence="1" key="1">
    <citation type="submission" date="2018-05" db="EMBL/GenBank/DDBJ databases">
        <authorList>
            <person name="Lanie J.A."/>
            <person name="Ng W.-L."/>
            <person name="Kazmierczak K.M."/>
            <person name="Andrzejewski T.M."/>
            <person name="Davidsen T.M."/>
            <person name="Wayne K.J."/>
            <person name="Tettelin H."/>
            <person name="Glass J.I."/>
            <person name="Rusch D."/>
            <person name="Podicherti R."/>
            <person name="Tsui H.-C.T."/>
            <person name="Winkler M.E."/>
        </authorList>
    </citation>
    <scope>NUCLEOTIDE SEQUENCE</scope>
</reference>
<feature type="non-terminal residue" evidence="1">
    <location>
        <position position="1"/>
    </location>
</feature>
<feature type="non-terminal residue" evidence="1">
    <location>
        <position position="39"/>
    </location>
</feature>
<sequence>VAKGIRFEPTNIGSKSQHLTARRLRLNFINQALLLFAEV</sequence>
<dbReference type="AlphaFoldDB" id="A0A382AGU8"/>
<organism evidence="1">
    <name type="scientific">marine metagenome</name>
    <dbReference type="NCBI Taxonomy" id="408172"/>
    <lineage>
        <taxon>unclassified sequences</taxon>
        <taxon>metagenomes</taxon>
        <taxon>ecological metagenomes</taxon>
    </lineage>
</organism>
<dbReference type="EMBL" id="UINC01025340">
    <property type="protein sequence ID" value="SVB00736.1"/>
    <property type="molecule type" value="Genomic_DNA"/>
</dbReference>
<name>A0A382AGU8_9ZZZZ</name>
<protein>
    <submittedName>
        <fullName evidence="1">Uncharacterized protein</fullName>
    </submittedName>
</protein>
<accession>A0A382AGU8</accession>
<evidence type="ECO:0000313" key="1">
    <source>
        <dbReference type="EMBL" id="SVB00736.1"/>
    </source>
</evidence>
<gene>
    <name evidence="1" type="ORF">METZ01_LOCUS153590</name>
</gene>